<name>A0A089ZG62_METFO</name>
<organism evidence="7 8">
    <name type="scientific">Methanobacterium formicicum</name>
    <dbReference type="NCBI Taxonomy" id="2162"/>
    <lineage>
        <taxon>Archaea</taxon>
        <taxon>Methanobacteriati</taxon>
        <taxon>Methanobacteriota</taxon>
        <taxon>Methanomada group</taxon>
        <taxon>Methanobacteria</taxon>
        <taxon>Methanobacteriales</taxon>
        <taxon>Methanobacteriaceae</taxon>
        <taxon>Methanobacterium</taxon>
    </lineage>
</organism>
<protein>
    <submittedName>
        <fullName evidence="7">TspO/MBR family protein</fullName>
    </submittedName>
</protein>
<dbReference type="InterPro" id="IPR004307">
    <property type="entry name" value="TspO_MBR"/>
</dbReference>
<evidence type="ECO:0000256" key="2">
    <source>
        <dbReference type="ARBA" id="ARBA00007524"/>
    </source>
</evidence>
<dbReference type="Gene3D" id="1.20.1260.100">
    <property type="entry name" value="TspO/MBR protein"/>
    <property type="match status" value="1"/>
</dbReference>
<sequence length="161" mass="18262">MEGFKLNEIPRLVIALIIVLIVGGIGSAATYPQIPLWYVNVIKPTWAPPNWLFGVVWTILYILMGTSLFMVWRKGLETKEAKIALAVFAVQLGLNLLWSLVFFGLHSILGGLIIIILMWLAILVNIILFYRISKWAGLILLPYIVWVTIATYLNYSIYLLN</sequence>
<accession>A0A089ZG62</accession>
<dbReference type="CDD" id="cd15904">
    <property type="entry name" value="TSPO_MBR"/>
    <property type="match status" value="1"/>
</dbReference>
<feature type="transmembrane region" description="Helical" evidence="6">
    <location>
        <begin position="83"/>
        <end position="102"/>
    </location>
</feature>
<comment type="similarity">
    <text evidence="2">Belongs to the TspO/BZRP family.</text>
</comment>
<dbReference type="FunFam" id="1.20.1260.100:FF:000001">
    <property type="entry name" value="translocator protein 2"/>
    <property type="match status" value="1"/>
</dbReference>
<dbReference type="STRING" id="2162.BRM9_1175"/>
<dbReference type="PANTHER" id="PTHR10057:SF0">
    <property type="entry name" value="TRANSLOCATOR PROTEIN"/>
    <property type="match status" value="1"/>
</dbReference>
<dbReference type="RefSeq" id="WP_048085129.1">
    <property type="nucleotide sequence ID" value="NZ_CP006933.1"/>
</dbReference>
<dbReference type="AlphaFoldDB" id="A0A089ZG62"/>
<proteinExistence type="inferred from homology"/>
<feature type="transmembrane region" description="Helical" evidence="6">
    <location>
        <begin position="108"/>
        <end position="128"/>
    </location>
</feature>
<evidence type="ECO:0000256" key="3">
    <source>
        <dbReference type="ARBA" id="ARBA00022692"/>
    </source>
</evidence>
<dbReference type="PIRSF" id="PIRSF005859">
    <property type="entry name" value="PBR"/>
    <property type="match status" value="1"/>
</dbReference>
<gene>
    <name evidence="7" type="ORF">BRM9_1175</name>
</gene>
<dbReference type="GO" id="GO:0033013">
    <property type="term" value="P:tetrapyrrole metabolic process"/>
    <property type="evidence" value="ECO:0007669"/>
    <property type="project" value="UniProtKB-ARBA"/>
</dbReference>
<keyword evidence="5 6" id="KW-0472">Membrane</keyword>
<dbReference type="Pfam" id="PF03073">
    <property type="entry name" value="TspO_MBR"/>
    <property type="match status" value="1"/>
</dbReference>
<evidence type="ECO:0000256" key="4">
    <source>
        <dbReference type="ARBA" id="ARBA00022989"/>
    </source>
</evidence>
<evidence type="ECO:0000313" key="8">
    <source>
        <dbReference type="Proteomes" id="UP000029661"/>
    </source>
</evidence>
<feature type="transmembrane region" description="Helical" evidence="6">
    <location>
        <begin position="51"/>
        <end position="71"/>
    </location>
</feature>
<dbReference type="OrthoDB" id="212929at2157"/>
<dbReference type="InterPro" id="IPR038330">
    <property type="entry name" value="TspO/MBR-related_sf"/>
</dbReference>
<evidence type="ECO:0000256" key="5">
    <source>
        <dbReference type="ARBA" id="ARBA00023136"/>
    </source>
</evidence>
<evidence type="ECO:0000256" key="6">
    <source>
        <dbReference type="SAM" id="Phobius"/>
    </source>
</evidence>
<evidence type="ECO:0000313" key="7">
    <source>
        <dbReference type="EMBL" id="AIS31990.1"/>
    </source>
</evidence>
<dbReference type="EMBL" id="CP006933">
    <property type="protein sequence ID" value="AIS31990.1"/>
    <property type="molecule type" value="Genomic_DNA"/>
</dbReference>
<feature type="transmembrane region" description="Helical" evidence="6">
    <location>
        <begin position="12"/>
        <end position="31"/>
    </location>
</feature>
<evidence type="ECO:0000256" key="1">
    <source>
        <dbReference type="ARBA" id="ARBA00004141"/>
    </source>
</evidence>
<keyword evidence="4 6" id="KW-1133">Transmembrane helix</keyword>
<comment type="subcellular location">
    <subcellularLocation>
        <location evidence="1">Membrane</location>
        <topology evidence="1">Multi-pass membrane protein</topology>
    </subcellularLocation>
</comment>
<dbReference type="GeneID" id="24792333"/>
<dbReference type="KEGG" id="mfc:BRM9_1175"/>
<dbReference type="PANTHER" id="PTHR10057">
    <property type="entry name" value="PERIPHERAL-TYPE BENZODIAZEPINE RECEPTOR"/>
    <property type="match status" value="1"/>
</dbReference>
<dbReference type="Proteomes" id="UP000029661">
    <property type="component" value="Chromosome"/>
</dbReference>
<feature type="transmembrane region" description="Helical" evidence="6">
    <location>
        <begin position="135"/>
        <end position="155"/>
    </location>
</feature>
<keyword evidence="3 6" id="KW-0812">Transmembrane</keyword>
<reference evidence="7 8" key="1">
    <citation type="submission" date="2013-12" db="EMBL/GenBank/DDBJ databases">
        <title>The complete genome sequence of Methanobacterium sp. BRM9.</title>
        <authorList>
            <consortium name="Pastoral Greenhouse Gas Research Consortium"/>
            <person name="Kelly W.J."/>
            <person name="Leahy S.C."/>
            <person name="Perry R."/>
            <person name="Li D."/>
            <person name="Altermann E."/>
            <person name="Lambie S.C."/>
            <person name="Attwood G.T."/>
        </authorList>
    </citation>
    <scope>NUCLEOTIDE SEQUENCE [LARGE SCALE GENOMIC DNA]</scope>
    <source>
        <strain evidence="7 8">BRM9</strain>
    </source>
</reference>
<dbReference type="GO" id="GO:0016020">
    <property type="term" value="C:membrane"/>
    <property type="evidence" value="ECO:0007669"/>
    <property type="project" value="UniProtKB-SubCell"/>
</dbReference>